<feature type="transmembrane region" description="Helical" evidence="2">
    <location>
        <begin position="34"/>
        <end position="56"/>
    </location>
</feature>
<evidence type="ECO:0000313" key="3">
    <source>
        <dbReference type="EMBL" id="BBY30910.1"/>
    </source>
</evidence>
<dbReference type="AlphaFoldDB" id="A0A7I7QYI2"/>
<dbReference type="KEGG" id="msei:MSEDJ_50060"/>
<feature type="region of interest" description="Disordered" evidence="1">
    <location>
        <begin position="1"/>
        <end position="25"/>
    </location>
</feature>
<evidence type="ECO:0000313" key="4">
    <source>
        <dbReference type="Proteomes" id="UP000467193"/>
    </source>
</evidence>
<dbReference type="PANTHER" id="PTHR36840:SF1">
    <property type="entry name" value="BLL5714 PROTEIN"/>
    <property type="match status" value="1"/>
</dbReference>
<dbReference type="Proteomes" id="UP000467193">
    <property type="component" value="Chromosome"/>
</dbReference>
<feature type="transmembrane region" description="Helical" evidence="2">
    <location>
        <begin position="295"/>
        <end position="318"/>
    </location>
</feature>
<proteinExistence type="predicted"/>
<dbReference type="EMBL" id="AP022588">
    <property type="protein sequence ID" value="BBY30910.1"/>
    <property type="molecule type" value="Genomic_DNA"/>
</dbReference>
<keyword evidence="2" id="KW-0812">Transmembrane</keyword>
<feature type="transmembrane region" description="Helical" evidence="2">
    <location>
        <begin position="387"/>
        <end position="405"/>
    </location>
</feature>
<feature type="transmembrane region" description="Helical" evidence="2">
    <location>
        <begin position="93"/>
        <end position="118"/>
    </location>
</feature>
<keyword evidence="4" id="KW-1185">Reference proteome</keyword>
<evidence type="ECO:0000256" key="2">
    <source>
        <dbReference type="SAM" id="Phobius"/>
    </source>
</evidence>
<feature type="transmembrane region" description="Helical" evidence="2">
    <location>
        <begin position="161"/>
        <end position="180"/>
    </location>
</feature>
<feature type="transmembrane region" description="Helical" evidence="2">
    <location>
        <begin position="130"/>
        <end position="149"/>
    </location>
</feature>
<feature type="transmembrane region" description="Helical" evidence="2">
    <location>
        <begin position="358"/>
        <end position="381"/>
    </location>
</feature>
<keyword evidence="2" id="KW-1133">Transmembrane helix</keyword>
<dbReference type="RefSeq" id="WP_246230790.1">
    <property type="nucleotide sequence ID" value="NZ_AP022588.1"/>
</dbReference>
<reference evidence="3 4" key="1">
    <citation type="journal article" date="2019" name="Emerg. Microbes Infect.">
        <title>Comprehensive subspecies identification of 175 nontuberculous mycobacteria species based on 7547 genomic profiles.</title>
        <authorList>
            <person name="Matsumoto Y."/>
            <person name="Kinjo T."/>
            <person name="Motooka D."/>
            <person name="Nabeya D."/>
            <person name="Jung N."/>
            <person name="Uechi K."/>
            <person name="Horii T."/>
            <person name="Iida T."/>
            <person name="Fujita J."/>
            <person name="Nakamura S."/>
        </authorList>
    </citation>
    <scope>NUCLEOTIDE SEQUENCE [LARGE SCALE GENOMIC DNA]</scope>
    <source>
        <strain evidence="3 4">JCM 17899</strain>
    </source>
</reference>
<accession>A0A7I7QYI2</accession>
<protein>
    <submittedName>
        <fullName evidence="3">Membrane protein</fullName>
    </submittedName>
</protein>
<dbReference type="Pfam" id="PF06772">
    <property type="entry name" value="LtrA"/>
    <property type="match status" value="1"/>
</dbReference>
<feature type="transmembrane region" description="Helical" evidence="2">
    <location>
        <begin position="225"/>
        <end position="243"/>
    </location>
</feature>
<dbReference type="InterPro" id="IPR010640">
    <property type="entry name" value="Low_temperature_requirement_A"/>
</dbReference>
<evidence type="ECO:0000256" key="1">
    <source>
        <dbReference type="SAM" id="MobiDB-lite"/>
    </source>
</evidence>
<keyword evidence="2" id="KW-0472">Membrane</keyword>
<feature type="transmembrane region" description="Helical" evidence="2">
    <location>
        <begin position="186"/>
        <end position="205"/>
    </location>
</feature>
<organism evidence="3 4">
    <name type="scientific">Mycolicibacterium sediminis</name>
    <dbReference type="NCBI Taxonomy" id="1286180"/>
    <lineage>
        <taxon>Bacteria</taxon>
        <taxon>Bacillati</taxon>
        <taxon>Actinomycetota</taxon>
        <taxon>Actinomycetes</taxon>
        <taxon>Mycobacteriales</taxon>
        <taxon>Mycobacteriaceae</taxon>
        <taxon>Mycolicibacterium</taxon>
    </lineage>
</organism>
<gene>
    <name evidence="3" type="primary">ltrA</name>
    <name evidence="3" type="ORF">MSEDJ_50060</name>
</gene>
<sequence>MNESTPRAARTHRVRRMAGRDPHESHRAATPLELLFDLTFVIAFGVAASELAHALAAGHVGVGLIGFLFATFATCWAWINFTWFASAYDTDDWIYRVLTMVQMVGVLILALGIPPFYASIEHGGHLSNEMLVAGYVVMRVAMVAQWLRAARQDPARRSASLTYAAVITLVQIGWIGAIFLPVSVPVGLAMFAILAAAEMFGPWLAESRKGGTPWHAHHIAERYGLLAIIALGEGVVGTVASLTAVVSEHGWTPDAVILVVAGTGLTFGMWWIYFSAIPGPDVLHAHRERSFEFGYVHIAVFGAIVATGAGLHTAAYYVEDHSELGAVGTVLSVVVPVAVFVALVVLLHVLVVRKWAMVHVVLAVLTGLVLAAAVVAAAMGVPMTACLLIATFAPAVSVVGLEVLGHRGNTAEPDLA</sequence>
<dbReference type="PANTHER" id="PTHR36840">
    <property type="entry name" value="BLL5714 PROTEIN"/>
    <property type="match status" value="1"/>
</dbReference>
<name>A0A7I7QYI2_9MYCO</name>
<feature type="transmembrane region" description="Helical" evidence="2">
    <location>
        <begin position="324"/>
        <end position="351"/>
    </location>
</feature>
<feature type="transmembrane region" description="Helical" evidence="2">
    <location>
        <begin position="255"/>
        <end position="274"/>
    </location>
</feature>
<feature type="transmembrane region" description="Helical" evidence="2">
    <location>
        <begin position="62"/>
        <end position="81"/>
    </location>
</feature>